<dbReference type="PROSITE" id="PS50927">
    <property type="entry name" value="BULB_LECTIN"/>
    <property type="match status" value="1"/>
</dbReference>
<evidence type="ECO:0000256" key="4">
    <source>
        <dbReference type="ARBA" id="ARBA00022692"/>
    </source>
</evidence>
<dbReference type="SMART" id="SM00473">
    <property type="entry name" value="PAN_AP"/>
    <property type="match status" value="1"/>
</dbReference>
<dbReference type="Pfam" id="PF01453">
    <property type="entry name" value="B_lectin"/>
    <property type="match status" value="1"/>
</dbReference>
<dbReference type="InterPro" id="IPR008271">
    <property type="entry name" value="Ser/Thr_kinase_AS"/>
</dbReference>
<dbReference type="InterPro" id="IPR001245">
    <property type="entry name" value="Ser-Thr/Tyr_kinase_cat_dom"/>
</dbReference>
<dbReference type="PANTHER" id="PTHR32444">
    <property type="entry name" value="BULB-TYPE LECTIN DOMAIN-CONTAINING PROTEIN"/>
    <property type="match status" value="1"/>
</dbReference>
<evidence type="ECO:0000256" key="15">
    <source>
        <dbReference type="PIRNR" id="PIRNR000641"/>
    </source>
</evidence>
<dbReference type="Pfam" id="PF08276">
    <property type="entry name" value="PAN_2"/>
    <property type="match status" value="1"/>
</dbReference>
<evidence type="ECO:0000256" key="18">
    <source>
        <dbReference type="SAM" id="SignalP"/>
    </source>
</evidence>
<organism evidence="22 23">
    <name type="scientific">Abeliophyllum distichum</name>
    <dbReference type="NCBI Taxonomy" id="126358"/>
    <lineage>
        <taxon>Eukaryota</taxon>
        <taxon>Viridiplantae</taxon>
        <taxon>Streptophyta</taxon>
        <taxon>Embryophyta</taxon>
        <taxon>Tracheophyta</taxon>
        <taxon>Spermatophyta</taxon>
        <taxon>Magnoliopsida</taxon>
        <taxon>eudicotyledons</taxon>
        <taxon>Gunneridae</taxon>
        <taxon>Pentapetalae</taxon>
        <taxon>asterids</taxon>
        <taxon>lamiids</taxon>
        <taxon>Lamiales</taxon>
        <taxon>Oleaceae</taxon>
        <taxon>Forsythieae</taxon>
        <taxon>Abeliophyllum</taxon>
    </lineage>
</organism>
<evidence type="ECO:0000256" key="2">
    <source>
        <dbReference type="ARBA" id="ARBA00022527"/>
    </source>
</evidence>
<evidence type="ECO:0000256" key="9">
    <source>
        <dbReference type="ARBA" id="ARBA00022989"/>
    </source>
</evidence>
<dbReference type="Pfam" id="PF07714">
    <property type="entry name" value="PK_Tyr_Ser-Thr"/>
    <property type="match status" value="1"/>
</dbReference>
<dbReference type="Gene3D" id="3.30.200.20">
    <property type="entry name" value="Phosphorylase Kinase, domain 1"/>
    <property type="match status" value="1"/>
</dbReference>
<feature type="transmembrane region" description="Helical" evidence="17">
    <location>
        <begin position="433"/>
        <end position="455"/>
    </location>
</feature>
<dbReference type="InterPro" id="IPR021820">
    <property type="entry name" value="S-locus_recpt_kinase_C"/>
</dbReference>
<keyword evidence="10 17" id="KW-0472">Membrane</keyword>
<evidence type="ECO:0000313" key="23">
    <source>
        <dbReference type="Proteomes" id="UP001604336"/>
    </source>
</evidence>
<dbReference type="PROSITE" id="PS50011">
    <property type="entry name" value="PROTEIN_KINASE_DOM"/>
    <property type="match status" value="1"/>
</dbReference>
<keyword evidence="23" id="KW-1185">Reference proteome</keyword>
<feature type="domain" description="Protein kinase" evidence="19">
    <location>
        <begin position="488"/>
        <end position="774"/>
    </location>
</feature>
<dbReference type="InterPro" id="IPR000858">
    <property type="entry name" value="S_locus_glycoprot_dom"/>
</dbReference>
<evidence type="ECO:0000256" key="5">
    <source>
        <dbReference type="ARBA" id="ARBA00022729"/>
    </source>
</evidence>
<dbReference type="SMART" id="SM00108">
    <property type="entry name" value="B_lectin"/>
    <property type="match status" value="1"/>
</dbReference>
<dbReference type="GO" id="GO:0005524">
    <property type="term" value="F:ATP binding"/>
    <property type="evidence" value="ECO:0007669"/>
    <property type="project" value="UniProtKB-UniRule"/>
</dbReference>
<comment type="catalytic activity">
    <reaction evidence="14 15">
        <text>L-seryl-[protein] + ATP = O-phospho-L-seryl-[protein] + ADP + H(+)</text>
        <dbReference type="Rhea" id="RHEA:17989"/>
        <dbReference type="Rhea" id="RHEA-COMP:9863"/>
        <dbReference type="Rhea" id="RHEA-COMP:11604"/>
        <dbReference type="ChEBI" id="CHEBI:15378"/>
        <dbReference type="ChEBI" id="CHEBI:29999"/>
        <dbReference type="ChEBI" id="CHEBI:30616"/>
        <dbReference type="ChEBI" id="CHEBI:83421"/>
        <dbReference type="ChEBI" id="CHEBI:456216"/>
        <dbReference type="EC" id="2.7.11.1"/>
    </reaction>
</comment>
<comment type="catalytic activity">
    <reaction evidence="13 15">
        <text>L-threonyl-[protein] + ATP = O-phospho-L-threonyl-[protein] + ADP + H(+)</text>
        <dbReference type="Rhea" id="RHEA:46608"/>
        <dbReference type="Rhea" id="RHEA-COMP:11060"/>
        <dbReference type="Rhea" id="RHEA-COMP:11605"/>
        <dbReference type="ChEBI" id="CHEBI:15378"/>
        <dbReference type="ChEBI" id="CHEBI:30013"/>
        <dbReference type="ChEBI" id="CHEBI:30616"/>
        <dbReference type="ChEBI" id="CHEBI:61977"/>
        <dbReference type="ChEBI" id="CHEBI:456216"/>
        <dbReference type="EC" id="2.7.11.1"/>
    </reaction>
</comment>
<keyword evidence="5 18" id="KW-0732">Signal</keyword>
<accession>A0ABD1UF09</accession>
<keyword evidence="3 15" id="KW-0808">Transferase</keyword>
<dbReference type="Gene3D" id="1.10.510.10">
    <property type="entry name" value="Transferase(Phosphotransferase) domain 1"/>
    <property type="match status" value="1"/>
</dbReference>
<comment type="subcellular location">
    <subcellularLocation>
        <location evidence="1">Membrane</location>
        <topology evidence="1">Single-pass type I membrane protein</topology>
    </subcellularLocation>
</comment>
<dbReference type="Pfam" id="PF00954">
    <property type="entry name" value="S_locus_glycop"/>
    <property type="match status" value="1"/>
</dbReference>
<dbReference type="InterPro" id="IPR001480">
    <property type="entry name" value="Bulb-type_lectin_dom"/>
</dbReference>
<keyword evidence="9 17" id="KW-1133">Transmembrane helix</keyword>
<dbReference type="Proteomes" id="UP001604336">
    <property type="component" value="Unassembled WGS sequence"/>
</dbReference>
<evidence type="ECO:0000256" key="14">
    <source>
        <dbReference type="ARBA" id="ARBA00048679"/>
    </source>
</evidence>
<evidence type="ECO:0000256" key="3">
    <source>
        <dbReference type="ARBA" id="ARBA00022679"/>
    </source>
</evidence>
<feature type="domain" description="Apple" evidence="21">
    <location>
        <begin position="336"/>
        <end position="419"/>
    </location>
</feature>
<keyword evidence="12" id="KW-0325">Glycoprotein</keyword>
<dbReference type="SMART" id="SM00220">
    <property type="entry name" value="S_TKc"/>
    <property type="match status" value="1"/>
</dbReference>
<evidence type="ECO:0000256" key="12">
    <source>
        <dbReference type="ARBA" id="ARBA00023180"/>
    </source>
</evidence>
<evidence type="ECO:0000256" key="1">
    <source>
        <dbReference type="ARBA" id="ARBA00004479"/>
    </source>
</evidence>
<dbReference type="EC" id="2.7.11.1" evidence="15"/>
<name>A0ABD1UF09_9LAMI</name>
<dbReference type="FunFam" id="1.10.510.10:FF:000060">
    <property type="entry name" value="G-type lectin S-receptor-like serine/threonine-protein kinase"/>
    <property type="match status" value="1"/>
</dbReference>
<dbReference type="Gene3D" id="2.90.10.10">
    <property type="entry name" value="Bulb-type lectin domain"/>
    <property type="match status" value="1"/>
</dbReference>
<evidence type="ECO:0000313" key="22">
    <source>
        <dbReference type="EMBL" id="KAL2523620.1"/>
    </source>
</evidence>
<dbReference type="CDD" id="cd00028">
    <property type="entry name" value="B_lectin"/>
    <property type="match status" value="1"/>
</dbReference>
<gene>
    <name evidence="22" type="ORF">Adt_08674</name>
</gene>
<feature type="signal peptide" evidence="18">
    <location>
        <begin position="1"/>
        <end position="23"/>
    </location>
</feature>
<dbReference type="PANTHER" id="PTHR32444:SF118">
    <property type="entry name" value="OS09G0551150 PROTEIN"/>
    <property type="match status" value="1"/>
</dbReference>
<evidence type="ECO:0000256" key="8">
    <source>
        <dbReference type="ARBA" id="ARBA00022840"/>
    </source>
</evidence>
<reference evidence="23" key="1">
    <citation type="submission" date="2024-07" db="EMBL/GenBank/DDBJ databases">
        <title>Two chromosome-level genome assemblies of Korean endemic species Abeliophyllum distichum and Forsythia ovata (Oleaceae).</title>
        <authorList>
            <person name="Jang H."/>
        </authorList>
    </citation>
    <scope>NUCLEOTIDE SEQUENCE [LARGE SCALE GENOMIC DNA]</scope>
</reference>
<comment type="similarity">
    <text evidence="15">Belongs to the protein kinase superfamily. Ser/Thr protein kinase family.</text>
</comment>
<dbReference type="FunFam" id="2.90.10.10:FF:000001">
    <property type="entry name" value="G-type lectin S-receptor-like serine/threonine-protein kinase"/>
    <property type="match status" value="1"/>
</dbReference>
<evidence type="ECO:0000256" key="10">
    <source>
        <dbReference type="ARBA" id="ARBA00023136"/>
    </source>
</evidence>
<dbReference type="CDD" id="cd14066">
    <property type="entry name" value="STKc_IRAK"/>
    <property type="match status" value="1"/>
</dbReference>
<comment type="caution">
    <text evidence="22">The sequence shown here is derived from an EMBL/GenBank/DDBJ whole genome shotgun (WGS) entry which is preliminary data.</text>
</comment>
<protein>
    <recommendedName>
        <fullName evidence="15">Receptor-like serine/threonine-protein kinase</fullName>
        <ecNumber evidence="15">2.7.11.1</ecNumber>
    </recommendedName>
</protein>
<evidence type="ECO:0000259" key="19">
    <source>
        <dbReference type="PROSITE" id="PS50011"/>
    </source>
</evidence>
<dbReference type="InterPro" id="IPR017441">
    <property type="entry name" value="Protein_kinase_ATP_BS"/>
</dbReference>
<evidence type="ECO:0000256" key="16">
    <source>
        <dbReference type="PROSITE-ProRule" id="PRU10141"/>
    </source>
</evidence>
<evidence type="ECO:0000256" key="17">
    <source>
        <dbReference type="SAM" id="Phobius"/>
    </source>
</evidence>
<evidence type="ECO:0000259" key="20">
    <source>
        <dbReference type="PROSITE" id="PS50927"/>
    </source>
</evidence>
<proteinExistence type="inferred from homology"/>
<dbReference type="SUPFAM" id="SSF56112">
    <property type="entry name" value="Protein kinase-like (PK-like)"/>
    <property type="match status" value="1"/>
</dbReference>
<evidence type="ECO:0000256" key="13">
    <source>
        <dbReference type="ARBA" id="ARBA00047899"/>
    </source>
</evidence>
<keyword evidence="6 15" id="KW-0547">Nucleotide-binding</keyword>
<evidence type="ECO:0000256" key="7">
    <source>
        <dbReference type="ARBA" id="ARBA00022777"/>
    </source>
</evidence>
<sequence length="806" mass="91604">MEIFPALFFQILLLYLLSGFCSAADTLSSSMTISYGETLISSGQSFELGFFSPGNSSKWYKGIWYKEFPEIVVWVANRDHPLRNSSGVLTIGPDGDLVLLNAMAGVVWSSNSSRTEPGSAAQLLESGNLVLKRKDDTTESYIWQSFDFPSDTLLPGMKIGWNLSTGVNRYLTSWKDENDPSPGDITYRIDNPGMPQFVLRRGSEKIYRSGPWNGIRFSGIGLPLKTIFKYNHVFNNESLYYMNEASDNSIITRLTVNQSGLLQRFVLNKGDFSWTTMYSSQYDQCEEYGVCGANGICKISKRPICECLDGFVPKSRREWDVHHWSNGCVRRIPLDCHQGEQFLKVARVKLPDLLEIYLNKSMSVHECQPACFKNCYCIAYAYSDIRGNGSGCLMWFGNLIDIREFSQENSQQDIYVRMPASEIYHKKKTRHKLIFVVSSLLFGILFFGFLIWCLIQRRKRKRGSETNDKDIELPRFDLITITNATNNFSSTNMIGEGGFGIVYKGTLSTGQEVAVKRLSKNSGQGLQEFKNEVILIAKLQHRNLVRLLGCCLEGDERMLIYEYMPNKSLDYFIFDDDRKTLLTWQKRFKIAMGISRGLLYLHQDSRLRIIHRDLKTSNILLDSDLNPKISDFGIARSFGGDQTEIKTKRVIGTYGYMSPEYAVDGKYSVKSDVFSFGVLLLEIVSGRKNRTFHHPDHHHNLLGHAWLLFKEGRALELVDDISEPSFVESEVLRCIHVGLLCVQKLPQDRPTMALVVVMLSKDGEALPKPKEPGFFVETSCTETDTSTSEERRITQNVVTITVLEAR</sequence>
<evidence type="ECO:0000256" key="6">
    <source>
        <dbReference type="ARBA" id="ARBA00022741"/>
    </source>
</evidence>
<dbReference type="InterPro" id="IPR036426">
    <property type="entry name" value="Bulb-type_lectin_dom_sf"/>
</dbReference>
<dbReference type="PROSITE" id="PS00107">
    <property type="entry name" value="PROTEIN_KINASE_ATP"/>
    <property type="match status" value="1"/>
</dbReference>
<dbReference type="InterPro" id="IPR000719">
    <property type="entry name" value="Prot_kinase_dom"/>
</dbReference>
<dbReference type="SUPFAM" id="SSF51110">
    <property type="entry name" value="alpha-D-mannose-specific plant lectins"/>
    <property type="match status" value="1"/>
</dbReference>
<dbReference type="FunFam" id="3.30.200.20:FF:000195">
    <property type="entry name" value="G-type lectin S-receptor-like serine/threonine-protein kinase"/>
    <property type="match status" value="1"/>
</dbReference>
<keyword evidence="7 15" id="KW-0418">Kinase</keyword>
<dbReference type="Pfam" id="PF11883">
    <property type="entry name" value="DUF3403"/>
    <property type="match status" value="1"/>
</dbReference>
<dbReference type="InterPro" id="IPR024171">
    <property type="entry name" value="SRK-like_kinase"/>
</dbReference>
<dbReference type="PIRSF" id="PIRSF000641">
    <property type="entry name" value="SRK"/>
    <property type="match status" value="1"/>
</dbReference>
<evidence type="ECO:0000256" key="11">
    <source>
        <dbReference type="ARBA" id="ARBA00023157"/>
    </source>
</evidence>
<dbReference type="InterPro" id="IPR011009">
    <property type="entry name" value="Kinase-like_dom_sf"/>
</dbReference>
<keyword evidence="11" id="KW-1015">Disulfide bond</keyword>
<evidence type="ECO:0000259" key="21">
    <source>
        <dbReference type="PROSITE" id="PS50948"/>
    </source>
</evidence>
<keyword evidence="2 15" id="KW-0723">Serine/threonine-protein kinase</keyword>
<dbReference type="CDD" id="cd01098">
    <property type="entry name" value="PAN_AP_plant"/>
    <property type="match status" value="1"/>
</dbReference>
<feature type="chain" id="PRO_5044841373" description="Receptor-like serine/threonine-protein kinase" evidence="18">
    <location>
        <begin position="24"/>
        <end position="806"/>
    </location>
</feature>
<dbReference type="AlphaFoldDB" id="A0ABD1UF09"/>
<feature type="binding site" evidence="16">
    <location>
        <position position="516"/>
    </location>
    <ligand>
        <name>ATP</name>
        <dbReference type="ChEBI" id="CHEBI:30616"/>
    </ligand>
</feature>
<keyword evidence="4 17" id="KW-0812">Transmembrane</keyword>
<dbReference type="GO" id="GO:0004674">
    <property type="term" value="F:protein serine/threonine kinase activity"/>
    <property type="evidence" value="ECO:0007669"/>
    <property type="project" value="UniProtKB-KW"/>
</dbReference>
<feature type="domain" description="Bulb-type lectin" evidence="20">
    <location>
        <begin position="24"/>
        <end position="144"/>
    </location>
</feature>
<dbReference type="GO" id="GO:0016020">
    <property type="term" value="C:membrane"/>
    <property type="evidence" value="ECO:0007669"/>
    <property type="project" value="UniProtKB-SubCell"/>
</dbReference>
<keyword evidence="8 15" id="KW-0067">ATP-binding</keyword>
<dbReference type="PROSITE" id="PS50948">
    <property type="entry name" value="PAN"/>
    <property type="match status" value="1"/>
</dbReference>
<dbReference type="EMBL" id="JBFOLK010000003">
    <property type="protein sequence ID" value="KAL2523620.1"/>
    <property type="molecule type" value="Genomic_DNA"/>
</dbReference>
<dbReference type="PROSITE" id="PS00108">
    <property type="entry name" value="PROTEIN_KINASE_ST"/>
    <property type="match status" value="1"/>
</dbReference>
<dbReference type="InterPro" id="IPR003609">
    <property type="entry name" value="Pan_app"/>
</dbReference>